<comment type="caution">
    <text evidence="2">The sequence shown here is derived from an EMBL/GenBank/DDBJ whole genome shotgun (WGS) entry which is preliminary data.</text>
</comment>
<evidence type="ECO:0000256" key="1">
    <source>
        <dbReference type="SAM" id="MobiDB-lite"/>
    </source>
</evidence>
<name>A0A439DAV3_9PEZI</name>
<dbReference type="Proteomes" id="UP000286045">
    <property type="component" value="Unassembled WGS sequence"/>
</dbReference>
<feature type="compositionally biased region" description="Polar residues" evidence="1">
    <location>
        <begin position="19"/>
        <end position="48"/>
    </location>
</feature>
<evidence type="ECO:0000313" key="2">
    <source>
        <dbReference type="EMBL" id="RWA11539.1"/>
    </source>
</evidence>
<feature type="region of interest" description="Disordered" evidence="1">
    <location>
        <begin position="1"/>
        <end position="78"/>
    </location>
</feature>
<accession>A0A439DAV3</accession>
<dbReference type="EMBL" id="RYZI01000077">
    <property type="protein sequence ID" value="RWA11539.1"/>
    <property type="molecule type" value="Genomic_DNA"/>
</dbReference>
<evidence type="ECO:0000313" key="3">
    <source>
        <dbReference type="Proteomes" id="UP000286045"/>
    </source>
</evidence>
<gene>
    <name evidence="2" type="ORF">EKO27_g3580</name>
</gene>
<feature type="compositionally biased region" description="Basic and acidic residues" evidence="1">
    <location>
        <begin position="64"/>
        <end position="78"/>
    </location>
</feature>
<reference evidence="2 3" key="1">
    <citation type="submission" date="2018-12" db="EMBL/GenBank/DDBJ databases">
        <title>Draft genome sequence of Xylaria grammica IHI A82.</title>
        <authorList>
            <person name="Buettner E."/>
            <person name="Kellner H."/>
        </authorList>
    </citation>
    <scope>NUCLEOTIDE SEQUENCE [LARGE SCALE GENOMIC DNA]</scope>
    <source>
        <strain evidence="2 3">IHI A82</strain>
    </source>
</reference>
<sequence>MSAPTTDQGHVATTKEAEQSTTQTVSDTSKTENSTNSGASNEPLQQTGPGPKVLRSHYRGMPKQWEKNQQPKKDGEGE</sequence>
<organism evidence="2 3">
    <name type="scientific">Xylaria grammica</name>
    <dbReference type="NCBI Taxonomy" id="363999"/>
    <lineage>
        <taxon>Eukaryota</taxon>
        <taxon>Fungi</taxon>
        <taxon>Dikarya</taxon>
        <taxon>Ascomycota</taxon>
        <taxon>Pezizomycotina</taxon>
        <taxon>Sordariomycetes</taxon>
        <taxon>Xylariomycetidae</taxon>
        <taxon>Xylariales</taxon>
        <taxon>Xylariaceae</taxon>
        <taxon>Xylaria</taxon>
    </lineage>
</organism>
<protein>
    <submittedName>
        <fullName evidence="2">Uncharacterized protein</fullName>
    </submittedName>
</protein>
<keyword evidence="3" id="KW-1185">Reference proteome</keyword>
<proteinExistence type="predicted"/>
<dbReference type="AlphaFoldDB" id="A0A439DAV3"/>